<gene>
    <name evidence="1" type="ORF">Vadar_021860</name>
</gene>
<comment type="caution">
    <text evidence="1">The sequence shown here is derived from an EMBL/GenBank/DDBJ whole genome shotgun (WGS) entry which is preliminary data.</text>
</comment>
<reference evidence="1 2" key="1">
    <citation type="journal article" date="2021" name="Hortic Res">
        <title>High-quality reference genome and annotation aids understanding of berry development for evergreen blueberry (Vaccinium darrowii).</title>
        <authorList>
            <person name="Yu J."/>
            <person name="Hulse-Kemp A.M."/>
            <person name="Babiker E."/>
            <person name="Staton M."/>
        </authorList>
    </citation>
    <scope>NUCLEOTIDE SEQUENCE [LARGE SCALE GENOMIC DNA]</scope>
    <source>
        <strain evidence="2">cv. NJ 8807/NJ 8810</strain>
        <tissue evidence="1">Young leaf</tissue>
    </source>
</reference>
<sequence>MTRLARNPQSTAATSAWNFFPLFFDIVGMELLLAGSKYQLCTILRICDYKNAAQHVETLGAAMKADMQQMQHVHERTKELNDKRIPTPCSMMITRVIEAEDEEHLQWSLSKYISLINHSK</sequence>
<name>A0ACB7ZDT3_9ERIC</name>
<evidence type="ECO:0000313" key="2">
    <source>
        <dbReference type="Proteomes" id="UP000828048"/>
    </source>
</evidence>
<dbReference type="EMBL" id="CM037162">
    <property type="protein sequence ID" value="KAH7863775.1"/>
    <property type="molecule type" value="Genomic_DNA"/>
</dbReference>
<accession>A0ACB7ZDT3</accession>
<protein>
    <submittedName>
        <fullName evidence="1">Uncharacterized protein</fullName>
    </submittedName>
</protein>
<dbReference type="Proteomes" id="UP000828048">
    <property type="component" value="Chromosome 12"/>
</dbReference>
<organism evidence="1 2">
    <name type="scientific">Vaccinium darrowii</name>
    <dbReference type="NCBI Taxonomy" id="229202"/>
    <lineage>
        <taxon>Eukaryota</taxon>
        <taxon>Viridiplantae</taxon>
        <taxon>Streptophyta</taxon>
        <taxon>Embryophyta</taxon>
        <taxon>Tracheophyta</taxon>
        <taxon>Spermatophyta</taxon>
        <taxon>Magnoliopsida</taxon>
        <taxon>eudicotyledons</taxon>
        <taxon>Gunneridae</taxon>
        <taxon>Pentapetalae</taxon>
        <taxon>asterids</taxon>
        <taxon>Ericales</taxon>
        <taxon>Ericaceae</taxon>
        <taxon>Vaccinioideae</taxon>
        <taxon>Vaccinieae</taxon>
        <taxon>Vaccinium</taxon>
    </lineage>
</organism>
<keyword evidence="2" id="KW-1185">Reference proteome</keyword>
<proteinExistence type="predicted"/>
<evidence type="ECO:0000313" key="1">
    <source>
        <dbReference type="EMBL" id="KAH7863775.1"/>
    </source>
</evidence>